<dbReference type="EMBL" id="RKKB01000019">
    <property type="protein sequence ID" value="RPA23233.1"/>
    <property type="molecule type" value="Genomic_DNA"/>
</dbReference>
<evidence type="ECO:0000256" key="1">
    <source>
        <dbReference type="ARBA" id="ARBA00023015"/>
    </source>
</evidence>
<dbReference type="InterPro" id="IPR011075">
    <property type="entry name" value="TetR_C"/>
</dbReference>
<dbReference type="PRINTS" id="PR00455">
    <property type="entry name" value="HTHTETR"/>
</dbReference>
<dbReference type="AlphaFoldDB" id="A0A3N4DBF1"/>
<dbReference type="PANTHER" id="PTHR47506">
    <property type="entry name" value="TRANSCRIPTIONAL REGULATORY PROTEIN"/>
    <property type="match status" value="1"/>
</dbReference>
<keyword evidence="1" id="KW-0805">Transcription regulation</keyword>
<accession>A0A3N4DBF1</accession>
<evidence type="ECO:0000313" key="7">
    <source>
        <dbReference type="EMBL" id="RPA23233.1"/>
    </source>
</evidence>
<evidence type="ECO:0000256" key="4">
    <source>
        <dbReference type="PROSITE-ProRule" id="PRU00335"/>
    </source>
</evidence>
<keyword evidence="2 4" id="KW-0238">DNA-binding</keyword>
<proteinExistence type="predicted"/>
<dbReference type="InterPro" id="IPR036271">
    <property type="entry name" value="Tet_transcr_reg_TetR-rel_C_sf"/>
</dbReference>
<name>A0A3N4DBF1_9GAMM</name>
<dbReference type="Pfam" id="PF00440">
    <property type="entry name" value="TetR_N"/>
    <property type="match status" value="1"/>
</dbReference>
<keyword evidence="3" id="KW-0804">Transcription</keyword>
<dbReference type="Proteomes" id="UP000278855">
    <property type="component" value="Unassembled WGS sequence"/>
</dbReference>
<dbReference type="GO" id="GO:0003677">
    <property type="term" value="F:DNA binding"/>
    <property type="evidence" value="ECO:0007669"/>
    <property type="project" value="UniProtKB-UniRule"/>
</dbReference>
<dbReference type="KEGG" id="spsr:EGC80_11595"/>
<protein>
    <submittedName>
        <fullName evidence="7">TetR/AcrR family transcriptional regulator</fullName>
    </submittedName>
</protein>
<dbReference type="SUPFAM" id="SSF48498">
    <property type="entry name" value="Tetracyclin repressor-like, C-terminal domain"/>
    <property type="match status" value="1"/>
</dbReference>
<organism evidence="7 9">
    <name type="scientific">Shewanella psychromarinicola</name>
    <dbReference type="NCBI Taxonomy" id="2487742"/>
    <lineage>
        <taxon>Bacteria</taxon>
        <taxon>Pseudomonadati</taxon>
        <taxon>Pseudomonadota</taxon>
        <taxon>Gammaproteobacteria</taxon>
        <taxon>Alteromonadales</taxon>
        <taxon>Shewanellaceae</taxon>
        <taxon>Shewanella</taxon>
    </lineage>
</organism>
<gene>
    <name evidence="7" type="ORF">EGC77_19250</name>
    <name evidence="6" type="ORF">EGC80_11595</name>
</gene>
<feature type="domain" description="HTH tetR-type" evidence="5">
    <location>
        <begin position="5"/>
        <end position="65"/>
    </location>
</feature>
<evidence type="ECO:0000313" key="8">
    <source>
        <dbReference type="Proteomes" id="UP000273778"/>
    </source>
</evidence>
<keyword evidence="8" id="KW-1185">Reference proteome</keyword>
<evidence type="ECO:0000313" key="6">
    <source>
        <dbReference type="EMBL" id="AZG35486.1"/>
    </source>
</evidence>
<dbReference type="InterPro" id="IPR009057">
    <property type="entry name" value="Homeodomain-like_sf"/>
</dbReference>
<reference evidence="6 8" key="1">
    <citation type="submission" date="2018-11" db="EMBL/GenBank/DDBJ databases">
        <title>Shewanella sp. M2.</title>
        <authorList>
            <person name="Hwang Y.J."/>
            <person name="Hwang C.Y."/>
        </authorList>
    </citation>
    <scope>NUCLEOTIDE SEQUENCE [LARGE SCALE GENOMIC DNA]</scope>
    <source>
        <strain evidence="6 8">M2</strain>
    </source>
</reference>
<dbReference type="PROSITE" id="PS50977">
    <property type="entry name" value="HTH_TETR_2"/>
    <property type="match status" value="1"/>
</dbReference>
<dbReference type="OrthoDB" id="9798857at2"/>
<reference evidence="7" key="3">
    <citation type="submission" date="2018-11" db="EMBL/GenBank/DDBJ databases">
        <authorList>
            <person name="Hwang Y.J."/>
            <person name="Hwang C.Y."/>
        </authorList>
    </citation>
    <scope>NUCLEOTIDE SEQUENCE</scope>
    <source>
        <strain evidence="7">R106</strain>
    </source>
</reference>
<sequence length="201" mass="22326">MGRKSDGRERLLQAISDLMWESSYGTLTIDVICERAGVKKGSFYYFFTSKSDLAAESIREGWEAKKPKMNTLFSATRPPLERLKAYFDDIRQTQFEALEKHGRVLGCPNFSVGAEISGTAPELDKKLQHTFSDLLKYIESAIRDAQSEGTINVADPAMSARCVLGFFEGVLTHAQVRNDPTLLDDIWPGTLQMLGIAPDAA</sequence>
<dbReference type="EMBL" id="CP034073">
    <property type="protein sequence ID" value="AZG35486.1"/>
    <property type="molecule type" value="Genomic_DNA"/>
</dbReference>
<dbReference type="Proteomes" id="UP000273778">
    <property type="component" value="Chromosome"/>
</dbReference>
<evidence type="ECO:0000256" key="3">
    <source>
        <dbReference type="ARBA" id="ARBA00023163"/>
    </source>
</evidence>
<evidence type="ECO:0000256" key="2">
    <source>
        <dbReference type="ARBA" id="ARBA00023125"/>
    </source>
</evidence>
<dbReference type="RefSeq" id="WP_124013979.1">
    <property type="nucleotide sequence ID" value="NZ_CP034073.1"/>
</dbReference>
<dbReference type="Gene3D" id="1.10.357.10">
    <property type="entry name" value="Tetracycline Repressor, domain 2"/>
    <property type="match status" value="1"/>
</dbReference>
<feature type="DNA-binding region" description="H-T-H motif" evidence="4">
    <location>
        <begin position="28"/>
        <end position="47"/>
    </location>
</feature>
<dbReference type="SUPFAM" id="SSF46689">
    <property type="entry name" value="Homeodomain-like"/>
    <property type="match status" value="1"/>
</dbReference>
<evidence type="ECO:0000259" key="5">
    <source>
        <dbReference type="PROSITE" id="PS50977"/>
    </source>
</evidence>
<dbReference type="InterPro" id="IPR001647">
    <property type="entry name" value="HTH_TetR"/>
</dbReference>
<reference evidence="9" key="2">
    <citation type="submission" date="2018-11" db="EMBL/GenBank/DDBJ databases">
        <title>Shewanella sp. R106.</title>
        <authorList>
            <person name="Hwang Y.J."/>
            <person name="Hwang C.Y."/>
        </authorList>
    </citation>
    <scope>NUCLEOTIDE SEQUENCE [LARGE SCALE GENOMIC DNA]</scope>
    <source>
        <strain evidence="9">R106</strain>
    </source>
</reference>
<evidence type="ECO:0000313" key="9">
    <source>
        <dbReference type="Proteomes" id="UP000278855"/>
    </source>
</evidence>
<dbReference type="PANTHER" id="PTHR47506:SF1">
    <property type="entry name" value="HTH-TYPE TRANSCRIPTIONAL REGULATOR YJDC"/>
    <property type="match status" value="1"/>
</dbReference>
<dbReference type="Pfam" id="PF16925">
    <property type="entry name" value="TetR_C_13"/>
    <property type="match status" value="1"/>
</dbReference>